<sequence>MEVATTETRVADLKRKLGYASAWGIEGRLLSPSECKDPYVNPKYGAEPGRLIYTHVSDQYSPFHSKLVNVGDRDATYVLDGLPYHESDLAIQEHYTDTAGFNDARQNLSVGYFTFSRLCRSFSAGCCLPGLGVFCGVVNAACADCVSLAPDFHCCTDQACPVVMTDDQVRSFQSGLATSRARRGGAAAGSRPR</sequence>
<evidence type="ECO:0000313" key="2">
    <source>
        <dbReference type="EMBL" id="MDR7085016.1"/>
    </source>
</evidence>
<feature type="domain" description="Tn3 transposase DDE" evidence="1">
    <location>
        <begin position="40"/>
        <end position="104"/>
    </location>
</feature>
<protein>
    <recommendedName>
        <fullName evidence="1">Tn3 transposase DDE domain-containing protein</fullName>
    </recommendedName>
</protein>
<comment type="caution">
    <text evidence="2">The sequence shown here is derived from an EMBL/GenBank/DDBJ whole genome shotgun (WGS) entry which is preliminary data.</text>
</comment>
<dbReference type="Proteomes" id="UP001252243">
    <property type="component" value="Unassembled WGS sequence"/>
</dbReference>
<reference evidence="2 3" key="1">
    <citation type="submission" date="2023-07" db="EMBL/GenBank/DDBJ databases">
        <title>Sorghum-associated microbial communities from plants grown in Nebraska, USA.</title>
        <authorList>
            <person name="Schachtman D."/>
        </authorList>
    </citation>
    <scope>NUCLEOTIDE SEQUENCE [LARGE SCALE GENOMIC DNA]</scope>
    <source>
        <strain evidence="2 3">BE167</strain>
    </source>
</reference>
<name>A0ABU1UIQ2_9MICC</name>
<dbReference type="EMBL" id="JAVDVQ010000042">
    <property type="protein sequence ID" value="MDR7085016.1"/>
    <property type="molecule type" value="Genomic_DNA"/>
</dbReference>
<dbReference type="Gene3D" id="3.30.9.10">
    <property type="entry name" value="D-Amino Acid Oxidase, subunit A, domain 2"/>
    <property type="match status" value="1"/>
</dbReference>
<accession>A0ABU1UIQ2</accession>
<evidence type="ECO:0000259" key="1">
    <source>
        <dbReference type="Pfam" id="PF01526"/>
    </source>
</evidence>
<proteinExistence type="predicted"/>
<evidence type="ECO:0000313" key="3">
    <source>
        <dbReference type="Proteomes" id="UP001252243"/>
    </source>
</evidence>
<keyword evidence="3" id="KW-1185">Reference proteome</keyword>
<gene>
    <name evidence="2" type="ORF">J2X01_004336</name>
</gene>
<dbReference type="InterPro" id="IPR002513">
    <property type="entry name" value="Tn3_Tnp_DDE_dom"/>
</dbReference>
<dbReference type="Pfam" id="PF01526">
    <property type="entry name" value="DDE_Tnp_Tn3"/>
    <property type="match status" value="1"/>
</dbReference>
<organism evidence="2 3">
    <name type="scientific">Arthrobacter ginsengisoli</name>
    <dbReference type="NCBI Taxonomy" id="1356565"/>
    <lineage>
        <taxon>Bacteria</taxon>
        <taxon>Bacillati</taxon>
        <taxon>Actinomycetota</taxon>
        <taxon>Actinomycetes</taxon>
        <taxon>Micrococcales</taxon>
        <taxon>Micrococcaceae</taxon>
        <taxon>Arthrobacter</taxon>
    </lineage>
</organism>